<proteinExistence type="predicted"/>
<protein>
    <submittedName>
        <fullName evidence="1">9685_t:CDS:1</fullName>
    </submittedName>
</protein>
<evidence type="ECO:0000313" key="2">
    <source>
        <dbReference type="Proteomes" id="UP000789901"/>
    </source>
</evidence>
<name>A0ABN7WC31_GIGMA</name>
<keyword evidence="2" id="KW-1185">Reference proteome</keyword>
<dbReference type="EMBL" id="CAJVQB010038207">
    <property type="protein sequence ID" value="CAG8825999.1"/>
    <property type="molecule type" value="Genomic_DNA"/>
</dbReference>
<comment type="caution">
    <text evidence="1">The sequence shown here is derived from an EMBL/GenBank/DDBJ whole genome shotgun (WGS) entry which is preliminary data.</text>
</comment>
<evidence type="ECO:0000313" key="1">
    <source>
        <dbReference type="EMBL" id="CAG8825999.1"/>
    </source>
</evidence>
<accession>A0ABN7WC31</accession>
<reference evidence="1 2" key="1">
    <citation type="submission" date="2021-06" db="EMBL/GenBank/DDBJ databases">
        <authorList>
            <person name="Kallberg Y."/>
            <person name="Tangrot J."/>
            <person name="Rosling A."/>
        </authorList>
    </citation>
    <scope>NUCLEOTIDE SEQUENCE [LARGE SCALE GENOMIC DNA]</scope>
    <source>
        <strain evidence="1 2">120-4 pot B 10/14</strain>
    </source>
</reference>
<sequence length="99" mass="11774">GSPIEQNYYSCRIKDIDLCYWCGVEDDIIEPSEDLKSKFKTIYPLCISYEANGCEWSTRASIVFRARRNFVFNVYFKPYMSKFICFKVKKQIRISILNK</sequence>
<feature type="non-terminal residue" evidence="1">
    <location>
        <position position="1"/>
    </location>
</feature>
<gene>
    <name evidence="1" type="ORF">GMARGA_LOCUS28991</name>
</gene>
<dbReference type="Proteomes" id="UP000789901">
    <property type="component" value="Unassembled WGS sequence"/>
</dbReference>
<organism evidence="1 2">
    <name type="scientific">Gigaspora margarita</name>
    <dbReference type="NCBI Taxonomy" id="4874"/>
    <lineage>
        <taxon>Eukaryota</taxon>
        <taxon>Fungi</taxon>
        <taxon>Fungi incertae sedis</taxon>
        <taxon>Mucoromycota</taxon>
        <taxon>Glomeromycotina</taxon>
        <taxon>Glomeromycetes</taxon>
        <taxon>Diversisporales</taxon>
        <taxon>Gigasporaceae</taxon>
        <taxon>Gigaspora</taxon>
    </lineage>
</organism>